<evidence type="ECO:0000313" key="2">
    <source>
        <dbReference type="EMBL" id="CAG8235721.1"/>
    </source>
</evidence>
<evidence type="ECO:0000256" key="1">
    <source>
        <dbReference type="SAM" id="Phobius"/>
    </source>
</evidence>
<comment type="caution">
    <text evidence="2">The sequence shown here is derived from an EMBL/GenBank/DDBJ whole genome shotgun (WGS) entry which is preliminary data.</text>
</comment>
<protein>
    <submittedName>
        <fullName evidence="2">Uncharacterized protein</fullName>
    </submittedName>
</protein>
<evidence type="ECO:0000313" key="3">
    <source>
        <dbReference type="Proteomes" id="UP001152592"/>
    </source>
</evidence>
<name>A0A9W4MZP4_9EURO</name>
<dbReference type="AlphaFoldDB" id="A0A9W4MZP4"/>
<feature type="transmembrane region" description="Helical" evidence="1">
    <location>
        <begin position="37"/>
        <end position="55"/>
    </location>
</feature>
<feature type="transmembrane region" description="Helical" evidence="1">
    <location>
        <begin position="92"/>
        <end position="114"/>
    </location>
</feature>
<keyword evidence="1" id="KW-0472">Membrane</keyword>
<dbReference type="OrthoDB" id="4781at2759"/>
<sequence>MIPIFPADPRYGSYRNLAKHFESELDSLIEQGVYKPIFLYHIVIIHALLMIGLVIPRSRGGHHIRKVLFAICVSIAIDIFQNRRAVVGGNSYILSLMTAWWLIWTATLFIFTNLERDFQCIERNPSTEQIQNTQII</sequence>
<reference evidence="2" key="1">
    <citation type="submission" date="2021-07" db="EMBL/GenBank/DDBJ databases">
        <authorList>
            <person name="Branca A.L. A."/>
        </authorList>
    </citation>
    <scope>NUCLEOTIDE SEQUENCE</scope>
</reference>
<accession>A0A9W4MZP4</accession>
<dbReference type="Proteomes" id="UP001152592">
    <property type="component" value="Unassembled WGS sequence"/>
</dbReference>
<proteinExistence type="predicted"/>
<gene>
    <name evidence="2" type="ORF">PSALAMII_LOCUS377</name>
</gene>
<keyword evidence="1" id="KW-0812">Transmembrane</keyword>
<dbReference type="EMBL" id="CAJVPD010000017">
    <property type="protein sequence ID" value="CAG8235721.1"/>
    <property type="molecule type" value="Genomic_DNA"/>
</dbReference>
<organism evidence="2 3">
    <name type="scientific">Penicillium salamii</name>
    <dbReference type="NCBI Taxonomy" id="1612424"/>
    <lineage>
        <taxon>Eukaryota</taxon>
        <taxon>Fungi</taxon>
        <taxon>Dikarya</taxon>
        <taxon>Ascomycota</taxon>
        <taxon>Pezizomycotina</taxon>
        <taxon>Eurotiomycetes</taxon>
        <taxon>Eurotiomycetidae</taxon>
        <taxon>Eurotiales</taxon>
        <taxon>Aspergillaceae</taxon>
        <taxon>Penicillium</taxon>
    </lineage>
</organism>
<keyword evidence="1" id="KW-1133">Transmembrane helix</keyword>